<accession>A0AAD0E2T7</accession>
<dbReference type="EMBL" id="CP016769">
    <property type="protein sequence ID" value="ASY10159.1"/>
    <property type="molecule type" value="Genomic_DNA"/>
</dbReference>
<feature type="signal peptide" evidence="1">
    <location>
        <begin position="1"/>
        <end position="27"/>
    </location>
</feature>
<sequence length="445" mass="49054">MKKSAVVVLALTLLGQQSATLISPAQAADVLNRISIDPSIPQKSPLIRCISPKQLDCVEKVVVEHSDASVEEAVFVDTRLVDLPSESGQKVQYGDILFDFRSGKKNGPIKRLRLSTHVISPTGFFNGKKAGAYWIMLQRELLSTEPAQQSKNGICSVSTPLQCANYPALDTEDVFHVYLRTSWLAPVSASGSGKNFNIDYRKINGGFQWKLSGSEYLQPMFSDTSKLTESVKPGNENMIPDRLNPTLYFALDHGGKDLSDSYWDPRCMDKGFTRTMWNAPLAGQLFWDSGTQSLNFNMYAPHTDPFGKEYLGVFRTKFQKAWLDCRFPDNNLSTATKLEVQVLDINGVPQVATSAVSMNNGVIDISVTGFHFSSPKIVAKRALDSGSTAKLTSNFGDDWSENQLQPVNAVAPNVPKKTTVTCIKGKKIKKVTAVKPLCPIGYKKR</sequence>
<reference evidence="2 3" key="1">
    <citation type="submission" date="2016-07" db="EMBL/GenBank/DDBJ databases">
        <title>High microdiversification within the ubiquitous acI lineage of Actinobacteria.</title>
        <authorList>
            <person name="Neuenschwander S.M."/>
            <person name="Salcher M."/>
            <person name="Ghai R."/>
            <person name="Pernthaler J."/>
        </authorList>
    </citation>
    <scope>NUCLEOTIDE SEQUENCE [LARGE SCALE GENOMIC DNA]</scope>
    <source>
        <strain evidence="2">MMS-21-148</strain>
    </source>
</reference>
<dbReference type="Proteomes" id="UP000217144">
    <property type="component" value="Chromosome"/>
</dbReference>
<dbReference type="AlphaFoldDB" id="A0AAD0E2T7"/>
<keyword evidence="3" id="KW-1185">Reference proteome</keyword>
<protein>
    <submittedName>
        <fullName evidence="2">Uncharacterized protein</fullName>
    </submittedName>
</protein>
<proteinExistence type="predicted"/>
<dbReference type="KEGG" id="plan:A1s21148_01025"/>
<evidence type="ECO:0000313" key="2">
    <source>
        <dbReference type="EMBL" id="ASY10159.1"/>
    </source>
</evidence>
<evidence type="ECO:0000256" key="1">
    <source>
        <dbReference type="SAM" id="SignalP"/>
    </source>
</evidence>
<evidence type="ECO:0000313" key="3">
    <source>
        <dbReference type="Proteomes" id="UP000217144"/>
    </source>
</evidence>
<dbReference type="RefSeq" id="WP_095670647.1">
    <property type="nucleotide sequence ID" value="NZ_CP016769.1"/>
</dbReference>
<organism evidence="2 3">
    <name type="scientific">Candidatus Planktophila lacus</name>
    <dbReference type="NCBI Taxonomy" id="1884913"/>
    <lineage>
        <taxon>Bacteria</taxon>
        <taxon>Bacillati</taxon>
        <taxon>Actinomycetota</taxon>
        <taxon>Actinomycetes</taxon>
        <taxon>Candidatus Nanopelagicales</taxon>
        <taxon>Candidatus Nanopelagicaceae</taxon>
        <taxon>Candidatus Planktophila</taxon>
    </lineage>
</organism>
<feature type="chain" id="PRO_5042173146" evidence="1">
    <location>
        <begin position="28"/>
        <end position="445"/>
    </location>
</feature>
<gene>
    <name evidence="2" type="ORF">A1s21148_01025</name>
</gene>
<name>A0AAD0E2T7_9ACTN</name>
<keyword evidence="1" id="KW-0732">Signal</keyword>